<name>A0A8E5HWR1_USTVR</name>
<feature type="region of interest" description="Disordered" evidence="1">
    <location>
        <begin position="63"/>
        <end position="117"/>
    </location>
</feature>
<dbReference type="KEGG" id="uvi:66067981"/>
<organism evidence="2 3">
    <name type="scientific">Ustilaginoidea virens</name>
    <name type="common">Rice false smut fungus</name>
    <name type="synonym">Villosiclava virens</name>
    <dbReference type="NCBI Taxonomy" id="1159556"/>
    <lineage>
        <taxon>Eukaryota</taxon>
        <taxon>Fungi</taxon>
        <taxon>Dikarya</taxon>
        <taxon>Ascomycota</taxon>
        <taxon>Pezizomycotina</taxon>
        <taxon>Sordariomycetes</taxon>
        <taxon>Hypocreomycetidae</taxon>
        <taxon>Hypocreales</taxon>
        <taxon>Clavicipitaceae</taxon>
        <taxon>Ustilaginoidea</taxon>
    </lineage>
</organism>
<evidence type="ECO:0000256" key="1">
    <source>
        <dbReference type="SAM" id="MobiDB-lite"/>
    </source>
</evidence>
<reference evidence="2" key="1">
    <citation type="submission" date="2020-03" db="EMBL/GenBank/DDBJ databases">
        <title>A mixture of massive structural variations and highly conserved coding sequences in Ustilaginoidea virens genome.</title>
        <authorList>
            <person name="Zhang K."/>
            <person name="Zhao Z."/>
            <person name="Zhang Z."/>
            <person name="Li Y."/>
            <person name="Hsiang T."/>
            <person name="Sun W."/>
        </authorList>
    </citation>
    <scope>NUCLEOTIDE SEQUENCE</scope>
    <source>
        <strain evidence="2">UV-8b</strain>
    </source>
</reference>
<accession>A0A8E5HWR1</accession>
<sequence>MPHGPVKFRSTVVKPYNHDPDRDSNPAADDPEDIVYAEGPARPGRLEVRIPAAAAPPAAMIPAAATSSPAPDRLPAAATSSPAPDRLPAAATSSSPTPDPDPARIPALRPVSPSPARVVSDVMINEDRVVGG</sequence>
<dbReference type="RefSeq" id="XP_043000636.1">
    <property type="nucleotide sequence ID" value="XM_043144701.1"/>
</dbReference>
<gene>
    <name evidence="2" type="ORF">UV8b_07204</name>
</gene>
<proteinExistence type="predicted"/>
<evidence type="ECO:0000313" key="3">
    <source>
        <dbReference type="Proteomes" id="UP000027002"/>
    </source>
</evidence>
<evidence type="ECO:0000313" key="2">
    <source>
        <dbReference type="EMBL" id="QUC22963.1"/>
    </source>
</evidence>
<feature type="region of interest" description="Disordered" evidence="1">
    <location>
        <begin position="1"/>
        <end position="44"/>
    </location>
</feature>
<dbReference type="Proteomes" id="UP000027002">
    <property type="component" value="Chromosome 6"/>
</dbReference>
<protein>
    <submittedName>
        <fullName evidence="2">Uncharacterized protein</fullName>
    </submittedName>
</protein>
<dbReference type="GeneID" id="66067981"/>
<dbReference type="EMBL" id="CP072758">
    <property type="protein sequence ID" value="QUC22963.1"/>
    <property type="molecule type" value="Genomic_DNA"/>
</dbReference>
<dbReference type="AlphaFoldDB" id="A0A8E5HWR1"/>
<keyword evidence="3" id="KW-1185">Reference proteome</keyword>